<dbReference type="Proteomes" id="UP000279089">
    <property type="component" value="Unassembled WGS sequence"/>
</dbReference>
<keyword evidence="10" id="KW-1185">Reference proteome</keyword>
<feature type="domain" description="Phosphatidic acid phosphatase type 2/haloperoxidase" evidence="8">
    <location>
        <begin position="82"/>
        <end position="198"/>
    </location>
</feature>
<keyword evidence="4" id="KW-0378">Hydrolase</keyword>
<dbReference type="PANTHER" id="PTHR14969">
    <property type="entry name" value="SPHINGOSINE-1-PHOSPHATE PHOSPHOHYDROLASE"/>
    <property type="match status" value="1"/>
</dbReference>
<proteinExistence type="predicted"/>
<keyword evidence="6 7" id="KW-0472">Membrane</keyword>
<dbReference type="OrthoDB" id="9773582at2"/>
<protein>
    <submittedName>
        <fullName evidence="9">Phosphatase PAP2 family protein</fullName>
    </submittedName>
</protein>
<dbReference type="RefSeq" id="WP_120518803.1">
    <property type="nucleotide sequence ID" value="NZ_QXZY01000014.1"/>
</dbReference>
<dbReference type="Pfam" id="PF01569">
    <property type="entry name" value="PAP2"/>
    <property type="match status" value="1"/>
</dbReference>
<reference evidence="10" key="1">
    <citation type="submission" date="2018-11" db="EMBL/GenBank/DDBJ databases">
        <title>Chitinophaga lutea sp.nov., isolate from arsenic contaminated soil.</title>
        <authorList>
            <person name="Zong Y."/>
        </authorList>
    </citation>
    <scope>NUCLEOTIDE SEQUENCE [LARGE SCALE GENOMIC DNA]</scope>
    <source>
        <strain evidence="10">YLT18</strain>
    </source>
</reference>
<dbReference type="SMART" id="SM00014">
    <property type="entry name" value="acidPPc"/>
    <property type="match status" value="1"/>
</dbReference>
<evidence type="ECO:0000256" key="1">
    <source>
        <dbReference type="ARBA" id="ARBA00004651"/>
    </source>
</evidence>
<dbReference type="SUPFAM" id="SSF48317">
    <property type="entry name" value="Acid phosphatase/Vanadium-dependent haloperoxidase"/>
    <property type="match status" value="1"/>
</dbReference>
<keyword evidence="5 7" id="KW-1133">Transmembrane helix</keyword>
<comment type="subcellular location">
    <subcellularLocation>
        <location evidence="1">Cell membrane</location>
        <topology evidence="1">Multi-pass membrane protein</topology>
    </subcellularLocation>
</comment>
<sequence>MFYTLVTMVQKNRYFFIPFLVWIILGGLLILLYPKEDLFLTVNQLHNPVADILTTITTYLGDGKTYGGILLILLIRRQWRPFMISASILALVTLLVISGKHVFDEPRPITYFADIASTLHTVSWVPPHAWNSFPSGHTSTAFALFCFMAIWWEKKQMGLLFFALGLAAAHSRIYLCQHFFEDVYAGSIIGTFSSVFIYGLFELRKTGKPGTTRSRETVITPSAGVA</sequence>
<accession>A0A3N4MEY2</accession>
<dbReference type="InterPro" id="IPR000326">
    <property type="entry name" value="PAP2/HPO"/>
</dbReference>
<dbReference type="EMBL" id="RMBX01000014">
    <property type="protein sequence ID" value="RPD38650.1"/>
    <property type="molecule type" value="Genomic_DNA"/>
</dbReference>
<dbReference type="GO" id="GO:0016787">
    <property type="term" value="F:hydrolase activity"/>
    <property type="evidence" value="ECO:0007669"/>
    <property type="project" value="UniProtKB-KW"/>
</dbReference>
<feature type="transmembrane region" description="Helical" evidence="7">
    <location>
        <begin position="12"/>
        <end position="32"/>
    </location>
</feature>
<name>A0A3N4MEY2_9BACT</name>
<dbReference type="PANTHER" id="PTHR14969:SF62">
    <property type="entry name" value="DECAPRENYLPHOSPHORYL-5-PHOSPHORIBOSE PHOSPHATASE RV3807C-RELATED"/>
    <property type="match status" value="1"/>
</dbReference>
<feature type="transmembrane region" description="Helical" evidence="7">
    <location>
        <begin position="159"/>
        <end position="177"/>
    </location>
</feature>
<feature type="transmembrane region" description="Helical" evidence="7">
    <location>
        <begin position="82"/>
        <end position="103"/>
    </location>
</feature>
<evidence type="ECO:0000256" key="5">
    <source>
        <dbReference type="ARBA" id="ARBA00022989"/>
    </source>
</evidence>
<evidence type="ECO:0000313" key="9">
    <source>
        <dbReference type="EMBL" id="RPD38650.1"/>
    </source>
</evidence>
<keyword evidence="3 7" id="KW-0812">Transmembrane</keyword>
<evidence type="ECO:0000259" key="8">
    <source>
        <dbReference type="SMART" id="SM00014"/>
    </source>
</evidence>
<comment type="caution">
    <text evidence="9">The sequence shown here is derived from an EMBL/GenBank/DDBJ whole genome shotgun (WGS) entry which is preliminary data.</text>
</comment>
<feature type="transmembrane region" description="Helical" evidence="7">
    <location>
        <begin position="133"/>
        <end position="152"/>
    </location>
</feature>
<gene>
    <name evidence="9" type="ORF">EG028_23335</name>
</gene>
<dbReference type="AlphaFoldDB" id="A0A3N4MEY2"/>
<evidence type="ECO:0000256" key="6">
    <source>
        <dbReference type="ARBA" id="ARBA00023136"/>
    </source>
</evidence>
<dbReference type="CDD" id="cd01610">
    <property type="entry name" value="PAP2_like"/>
    <property type="match status" value="1"/>
</dbReference>
<evidence type="ECO:0000256" key="3">
    <source>
        <dbReference type="ARBA" id="ARBA00022692"/>
    </source>
</evidence>
<dbReference type="Gene3D" id="1.20.144.10">
    <property type="entry name" value="Phosphatidic acid phosphatase type 2/haloperoxidase"/>
    <property type="match status" value="1"/>
</dbReference>
<evidence type="ECO:0000313" key="10">
    <source>
        <dbReference type="Proteomes" id="UP000279089"/>
    </source>
</evidence>
<evidence type="ECO:0000256" key="2">
    <source>
        <dbReference type="ARBA" id="ARBA00022475"/>
    </source>
</evidence>
<dbReference type="InterPro" id="IPR036938">
    <property type="entry name" value="PAP2/HPO_sf"/>
</dbReference>
<dbReference type="GO" id="GO:0005886">
    <property type="term" value="C:plasma membrane"/>
    <property type="evidence" value="ECO:0007669"/>
    <property type="project" value="UniProtKB-SubCell"/>
</dbReference>
<feature type="transmembrane region" description="Helical" evidence="7">
    <location>
        <begin position="183"/>
        <end position="201"/>
    </location>
</feature>
<organism evidence="9 10">
    <name type="scientific">Chitinophaga barathri</name>
    <dbReference type="NCBI Taxonomy" id="1647451"/>
    <lineage>
        <taxon>Bacteria</taxon>
        <taxon>Pseudomonadati</taxon>
        <taxon>Bacteroidota</taxon>
        <taxon>Chitinophagia</taxon>
        <taxon>Chitinophagales</taxon>
        <taxon>Chitinophagaceae</taxon>
        <taxon>Chitinophaga</taxon>
    </lineage>
</organism>
<keyword evidence="2" id="KW-1003">Cell membrane</keyword>
<feature type="transmembrane region" description="Helical" evidence="7">
    <location>
        <begin position="52"/>
        <end position="75"/>
    </location>
</feature>
<evidence type="ECO:0000256" key="4">
    <source>
        <dbReference type="ARBA" id="ARBA00022801"/>
    </source>
</evidence>
<evidence type="ECO:0000256" key="7">
    <source>
        <dbReference type="SAM" id="Phobius"/>
    </source>
</evidence>